<evidence type="ECO:0000256" key="4">
    <source>
        <dbReference type="ARBA" id="ARBA00023136"/>
    </source>
</evidence>
<keyword evidence="4 5" id="KW-0472">Membrane</keyword>
<evidence type="ECO:0000256" key="5">
    <source>
        <dbReference type="SAM" id="Phobius"/>
    </source>
</evidence>
<comment type="caution">
    <text evidence="6">The sequence shown here is derived from an EMBL/GenBank/DDBJ whole genome shotgun (WGS) entry which is preliminary data.</text>
</comment>
<organism evidence="6 7">
    <name type="scientific">Rouxiella aceris</name>
    <dbReference type="NCBI Taxonomy" id="2703884"/>
    <lineage>
        <taxon>Bacteria</taxon>
        <taxon>Pseudomonadati</taxon>
        <taxon>Pseudomonadota</taxon>
        <taxon>Gammaproteobacteria</taxon>
        <taxon>Enterobacterales</taxon>
        <taxon>Yersiniaceae</taxon>
        <taxon>Rouxiella</taxon>
    </lineage>
</organism>
<feature type="transmembrane region" description="Helical" evidence="5">
    <location>
        <begin position="46"/>
        <end position="64"/>
    </location>
</feature>
<evidence type="ECO:0000313" key="6">
    <source>
        <dbReference type="EMBL" id="NMP27443.1"/>
    </source>
</evidence>
<evidence type="ECO:0000256" key="1">
    <source>
        <dbReference type="ARBA" id="ARBA00022475"/>
    </source>
</evidence>
<dbReference type="InterPro" id="IPR012451">
    <property type="entry name" value="DUF1656"/>
</dbReference>
<evidence type="ECO:0000256" key="3">
    <source>
        <dbReference type="ARBA" id="ARBA00022989"/>
    </source>
</evidence>
<sequence>MIIDLNAGGVLIPGLLIIVFAAFLCTLFVIRFFAFSAIYRLLPCRSLANIALFFIILALMKQGLNATGF</sequence>
<keyword evidence="7" id="KW-1185">Reference proteome</keyword>
<keyword evidence="2 5" id="KW-0812">Transmembrane</keyword>
<dbReference type="Pfam" id="PF07869">
    <property type="entry name" value="DUF1656"/>
    <property type="match status" value="1"/>
</dbReference>
<protein>
    <submittedName>
        <fullName evidence="6">DUF1656 domain-containing protein</fullName>
    </submittedName>
</protein>
<gene>
    <name evidence="6" type="ORF">GW590_11255</name>
</gene>
<dbReference type="EMBL" id="JAADJU010000005">
    <property type="protein sequence ID" value="NMP27443.1"/>
    <property type="molecule type" value="Genomic_DNA"/>
</dbReference>
<evidence type="ECO:0000256" key="2">
    <source>
        <dbReference type="ARBA" id="ARBA00022692"/>
    </source>
</evidence>
<dbReference type="RefSeq" id="WP_169403152.1">
    <property type="nucleotide sequence ID" value="NZ_JAADJU010000005.1"/>
</dbReference>
<evidence type="ECO:0000313" key="7">
    <source>
        <dbReference type="Proteomes" id="UP000585363"/>
    </source>
</evidence>
<keyword evidence="3 5" id="KW-1133">Transmembrane helix</keyword>
<reference evidence="6 7" key="2">
    <citation type="submission" date="2020-06" db="EMBL/GenBank/DDBJ databases">
        <title>Polyphasic characterization of a Rahnella strain isolated from tree sap.</title>
        <authorList>
            <person name="Kim I.S."/>
        </authorList>
    </citation>
    <scope>NUCLEOTIDE SEQUENCE [LARGE SCALE GENOMIC DNA]</scope>
    <source>
        <strain evidence="6 7">SAP-1</strain>
    </source>
</reference>
<name>A0A848MJL6_9GAMM</name>
<dbReference type="AlphaFoldDB" id="A0A848MJL6"/>
<keyword evidence="1" id="KW-1003">Cell membrane</keyword>
<dbReference type="Proteomes" id="UP000585363">
    <property type="component" value="Unassembled WGS sequence"/>
</dbReference>
<proteinExistence type="predicted"/>
<reference evidence="6 7" key="1">
    <citation type="submission" date="2020-01" db="EMBL/GenBank/DDBJ databases">
        <authorList>
            <person name="Lee S.D."/>
        </authorList>
    </citation>
    <scope>NUCLEOTIDE SEQUENCE [LARGE SCALE GENOMIC DNA]</scope>
    <source>
        <strain evidence="6 7">SAP-1</strain>
    </source>
</reference>
<feature type="transmembrane region" description="Helical" evidence="5">
    <location>
        <begin position="12"/>
        <end position="34"/>
    </location>
</feature>
<accession>A0A848MJL6</accession>